<dbReference type="Gene3D" id="3.10.110.10">
    <property type="entry name" value="Ubiquitin Conjugating Enzyme"/>
    <property type="match status" value="1"/>
</dbReference>
<evidence type="ECO:0000256" key="1">
    <source>
        <dbReference type="ARBA" id="ARBA00022786"/>
    </source>
</evidence>
<dbReference type="FunFam" id="3.10.110.10:FF:000026">
    <property type="entry name" value="Ubiquitin-conjugating enzyme E2 variant"/>
    <property type="match status" value="1"/>
</dbReference>
<dbReference type="Proteomes" id="UP000001514">
    <property type="component" value="Unassembled WGS sequence"/>
</dbReference>
<protein>
    <submittedName>
        <fullName evidence="3">MMS ZWEI-like protein 4, E2</fullName>
    </submittedName>
</protein>
<dbReference type="STRING" id="88036.D8SH27"/>
<dbReference type="SUPFAM" id="SSF54495">
    <property type="entry name" value="UBC-like"/>
    <property type="match status" value="1"/>
</dbReference>
<dbReference type="GO" id="GO:0070534">
    <property type="term" value="P:protein K63-linked ubiquitination"/>
    <property type="evidence" value="ECO:0000318"/>
    <property type="project" value="GO_Central"/>
</dbReference>
<dbReference type="AlphaFoldDB" id="D8SH27"/>
<dbReference type="InterPro" id="IPR016135">
    <property type="entry name" value="UBQ-conjugating_enzyme/RWD"/>
</dbReference>
<dbReference type="PROSITE" id="PS50127">
    <property type="entry name" value="UBC_2"/>
    <property type="match status" value="1"/>
</dbReference>
<dbReference type="eggNOG" id="KOG0896">
    <property type="taxonomic scope" value="Eukaryota"/>
</dbReference>
<proteinExistence type="predicted"/>
<feature type="domain" description="UBC core" evidence="2">
    <location>
        <begin position="14"/>
        <end position="147"/>
    </location>
</feature>
<dbReference type="GO" id="GO:0005634">
    <property type="term" value="C:nucleus"/>
    <property type="evidence" value="ECO:0000318"/>
    <property type="project" value="GO_Central"/>
</dbReference>
<name>D8SH27_SELML</name>
<dbReference type="OMA" id="ASWRTEY"/>
<dbReference type="Gramene" id="EFJ16450">
    <property type="protein sequence ID" value="EFJ16450"/>
    <property type="gene ID" value="SELMODRAFT_450667"/>
</dbReference>
<keyword evidence="1" id="KW-0833">Ubl conjugation pathway</keyword>
<keyword evidence="4" id="KW-1185">Reference proteome</keyword>
<gene>
    <name evidence="3" type="primary">MMZ4-2</name>
    <name evidence="3" type="ORF">SELMODRAFT_450667</name>
</gene>
<organism evidence="4">
    <name type="scientific">Selaginella moellendorffii</name>
    <name type="common">Spikemoss</name>
    <dbReference type="NCBI Taxonomy" id="88036"/>
    <lineage>
        <taxon>Eukaryota</taxon>
        <taxon>Viridiplantae</taxon>
        <taxon>Streptophyta</taxon>
        <taxon>Embryophyta</taxon>
        <taxon>Tracheophyta</taxon>
        <taxon>Lycopodiopsida</taxon>
        <taxon>Selaginellales</taxon>
        <taxon>Selaginellaceae</taxon>
        <taxon>Selaginella</taxon>
    </lineage>
</organism>
<dbReference type="CDD" id="cd23807">
    <property type="entry name" value="UEV_UBE2V"/>
    <property type="match status" value="1"/>
</dbReference>
<dbReference type="GO" id="GO:0006301">
    <property type="term" value="P:DNA damage tolerance"/>
    <property type="evidence" value="ECO:0000318"/>
    <property type="project" value="GO_Central"/>
</dbReference>
<sequence>MAGSAAASASVTVPRSFRLLDELERGEKGLGDPLVSLGMDDADDIYMRSWTGTILGPSNSIHDGRIYQLKLFCDKEYPDKPPSVKFMSRINMTCVSQDNGVVDPKNFPMLSNWRRDYTMEDILISLKREMALPHNRKLPQPPENSTF</sequence>
<dbReference type="KEGG" id="smo:SELMODRAFT_450667"/>
<dbReference type="SMART" id="SM00212">
    <property type="entry name" value="UBCc"/>
    <property type="match status" value="1"/>
</dbReference>
<accession>D8SH27</accession>
<dbReference type="InterPro" id="IPR000608">
    <property type="entry name" value="UBC"/>
</dbReference>
<dbReference type="InParanoid" id="D8SH27"/>
<dbReference type="OrthoDB" id="6508832at2759"/>
<evidence type="ECO:0000313" key="3">
    <source>
        <dbReference type="EMBL" id="EFJ16450.1"/>
    </source>
</evidence>
<dbReference type="HOGENOM" id="CLU_063065_4_0_1"/>
<dbReference type="GO" id="GO:0031371">
    <property type="term" value="C:ubiquitin conjugating enzyme complex"/>
    <property type="evidence" value="ECO:0000318"/>
    <property type="project" value="GO_Central"/>
</dbReference>
<evidence type="ECO:0000313" key="4">
    <source>
        <dbReference type="Proteomes" id="UP000001514"/>
    </source>
</evidence>
<dbReference type="PANTHER" id="PTHR24068">
    <property type="entry name" value="UBIQUITIN-CONJUGATING ENZYME E2"/>
    <property type="match status" value="1"/>
</dbReference>
<dbReference type="EMBL" id="GL377619">
    <property type="protein sequence ID" value="EFJ16450.1"/>
    <property type="molecule type" value="Genomic_DNA"/>
</dbReference>
<evidence type="ECO:0000259" key="2">
    <source>
        <dbReference type="PROSITE" id="PS50127"/>
    </source>
</evidence>
<dbReference type="GeneID" id="9661693"/>
<dbReference type="Pfam" id="PF00179">
    <property type="entry name" value="UQ_con"/>
    <property type="match status" value="1"/>
</dbReference>
<reference evidence="3 4" key="1">
    <citation type="journal article" date="2011" name="Science">
        <title>The Selaginella genome identifies genetic changes associated with the evolution of vascular plants.</title>
        <authorList>
            <person name="Banks J.A."/>
            <person name="Nishiyama T."/>
            <person name="Hasebe M."/>
            <person name="Bowman J.L."/>
            <person name="Gribskov M."/>
            <person name="dePamphilis C."/>
            <person name="Albert V.A."/>
            <person name="Aono N."/>
            <person name="Aoyama T."/>
            <person name="Ambrose B.A."/>
            <person name="Ashton N.W."/>
            <person name="Axtell M.J."/>
            <person name="Barker E."/>
            <person name="Barker M.S."/>
            <person name="Bennetzen J.L."/>
            <person name="Bonawitz N.D."/>
            <person name="Chapple C."/>
            <person name="Cheng C."/>
            <person name="Correa L.G."/>
            <person name="Dacre M."/>
            <person name="DeBarry J."/>
            <person name="Dreyer I."/>
            <person name="Elias M."/>
            <person name="Engstrom E.M."/>
            <person name="Estelle M."/>
            <person name="Feng L."/>
            <person name="Finet C."/>
            <person name="Floyd S.K."/>
            <person name="Frommer W.B."/>
            <person name="Fujita T."/>
            <person name="Gramzow L."/>
            <person name="Gutensohn M."/>
            <person name="Harholt J."/>
            <person name="Hattori M."/>
            <person name="Heyl A."/>
            <person name="Hirai T."/>
            <person name="Hiwatashi Y."/>
            <person name="Ishikawa M."/>
            <person name="Iwata M."/>
            <person name="Karol K.G."/>
            <person name="Koehler B."/>
            <person name="Kolukisaoglu U."/>
            <person name="Kubo M."/>
            <person name="Kurata T."/>
            <person name="Lalonde S."/>
            <person name="Li K."/>
            <person name="Li Y."/>
            <person name="Litt A."/>
            <person name="Lyons E."/>
            <person name="Manning G."/>
            <person name="Maruyama T."/>
            <person name="Michael T.P."/>
            <person name="Mikami K."/>
            <person name="Miyazaki S."/>
            <person name="Morinaga S."/>
            <person name="Murata T."/>
            <person name="Mueller-Roeber B."/>
            <person name="Nelson D.R."/>
            <person name="Obara M."/>
            <person name="Oguri Y."/>
            <person name="Olmstead R.G."/>
            <person name="Onodera N."/>
            <person name="Petersen B.L."/>
            <person name="Pils B."/>
            <person name="Prigge M."/>
            <person name="Rensing S.A."/>
            <person name="Riano-Pachon D.M."/>
            <person name="Roberts A.W."/>
            <person name="Sato Y."/>
            <person name="Scheller H.V."/>
            <person name="Schulz B."/>
            <person name="Schulz C."/>
            <person name="Shakirov E.V."/>
            <person name="Shibagaki N."/>
            <person name="Shinohara N."/>
            <person name="Shippen D.E."/>
            <person name="Soerensen I."/>
            <person name="Sotooka R."/>
            <person name="Sugimoto N."/>
            <person name="Sugita M."/>
            <person name="Sumikawa N."/>
            <person name="Tanurdzic M."/>
            <person name="Theissen G."/>
            <person name="Ulvskov P."/>
            <person name="Wakazuki S."/>
            <person name="Weng J.K."/>
            <person name="Willats W.W."/>
            <person name="Wipf D."/>
            <person name="Wolf P.G."/>
            <person name="Yang L."/>
            <person name="Zimmer A.D."/>
            <person name="Zhu Q."/>
            <person name="Mitros T."/>
            <person name="Hellsten U."/>
            <person name="Loque D."/>
            <person name="Otillar R."/>
            <person name="Salamov A."/>
            <person name="Schmutz J."/>
            <person name="Shapiro H."/>
            <person name="Lindquist E."/>
            <person name="Lucas S."/>
            <person name="Rokhsar D."/>
            <person name="Grigoriev I.V."/>
        </authorList>
    </citation>
    <scope>NUCLEOTIDE SEQUENCE [LARGE SCALE GENOMIC DNA]</scope>
</reference>